<dbReference type="GO" id="GO:0006541">
    <property type="term" value="P:glutamine metabolic process"/>
    <property type="evidence" value="ECO:0007669"/>
    <property type="project" value="TreeGrafter"/>
</dbReference>
<evidence type="ECO:0000313" key="8">
    <source>
        <dbReference type="Proteomes" id="UP000694867"/>
    </source>
</evidence>
<dbReference type="PANTHER" id="PTHR23088:SF30">
    <property type="entry name" value="OMEGA-AMIDASE NIT2"/>
    <property type="match status" value="1"/>
</dbReference>
<dbReference type="Pfam" id="PF00795">
    <property type="entry name" value="CN_hydrolase"/>
    <property type="match status" value="1"/>
</dbReference>
<dbReference type="KEGG" id="goe:100905715"/>
<evidence type="ECO:0000256" key="5">
    <source>
        <dbReference type="ARBA" id="ARBA00041576"/>
    </source>
</evidence>
<proteinExistence type="inferred from homology"/>
<comment type="catalytic activity">
    <reaction evidence="3">
        <text>2-oxoglutaramate + H2O = 2-oxoglutarate + NH4(+)</text>
        <dbReference type="Rhea" id="RHEA:32963"/>
        <dbReference type="ChEBI" id="CHEBI:15377"/>
        <dbReference type="ChEBI" id="CHEBI:16769"/>
        <dbReference type="ChEBI" id="CHEBI:16810"/>
        <dbReference type="ChEBI" id="CHEBI:28938"/>
        <dbReference type="EC" id="3.5.1.3"/>
    </reaction>
    <physiologicalReaction direction="left-to-right" evidence="3">
        <dbReference type="Rhea" id="RHEA:32964"/>
    </physiologicalReaction>
</comment>
<dbReference type="AlphaFoldDB" id="A0AAJ6QNU9"/>
<dbReference type="RefSeq" id="XP_003740998.1">
    <property type="nucleotide sequence ID" value="XM_003740950.1"/>
</dbReference>
<dbReference type="PROSITE" id="PS50263">
    <property type="entry name" value="CN_HYDROLASE"/>
    <property type="match status" value="1"/>
</dbReference>
<evidence type="ECO:0000256" key="1">
    <source>
        <dbReference type="ARBA" id="ARBA00010613"/>
    </source>
</evidence>
<accession>A0AAJ6QNU9</accession>
<dbReference type="InterPro" id="IPR045254">
    <property type="entry name" value="Nit1/2_C-N_Hydrolase"/>
</dbReference>
<gene>
    <name evidence="9" type="primary">LOC100905715</name>
</gene>
<dbReference type="FunFam" id="3.60.110.10:FF:000002">
    <property type="entry name" value="Nitrilase family member 2"/>
    <property type="match status" value="1"/>
</dbReference>
<protein>
    <recommendedName>
        <fullName evidence="4">omega-amidase</fullName>
        <ecNumber evidence="4">3.5.1.3</ecNumber>
    </recommendedName>
    <alternativeName>
        <fullName evidence="5">Nitrilase homolog 2</fullName>
    </alternativeName>
</protein>
<evidence type="ECO:0000313" key="9">
    <source>
        <dbReference type="RefSeq" id="XP_003740998.1"/>
    </source>
</evidence>
<organism evidence="8 9">
    <name type="scientific">Galendromus occidentalis</name>
    <name type="common">western predatory mite</name>
    <dbReference type="NCBI Taxonomy" id="34638"/>
    <lineage>
        <taxon>Eukaryota</taxon>
        <taxon>Metazoa</taxon>
        <taxon>Ecdysozoa</taxon>
        <taxon>Arthropoda</taxon>
        <taxon>Chelicerata</taxon>
        <taxon>Arachnida</taxon>
        <taxon>Acari</taxon>
        <taxon>Parasitiformes</taxon>
        <taxon>Mesostigmata</taxon>
        <taxon>Gamasina</taxon>
        <taxon>Phytoseioidea</taxon>
        <taxon>Phytoseiidae</taxon>
        <taxon>Typhlodrominae</taxon>
        <taxon>Galendromus</taxon>
    </lineage>
</organism>
<comment type="similarity">
    <text evidence="1">Belongs to the carbon-nitrogen hydrolase superfamily. NIT1/NIT2 family.</text>
</comment>
<comment type="catalytic activity">
    <reaction evidence="6">
        <text>2-oxosuccinamate + H2O = oxaloacetate + NH4(+)</text>
        <dbReference type="Rhea" id="RHEA:59412"/>
        <dbReference type="ChEBI" id="CHEBI:15377"/>
        <dbReference type="ChEBI" id="CHEBI:16452"/>
        <dbReference type="ChEBI" id="CHEBI:28938"/>
        <dbReference type="ChEBI" id="CHEBI:57735"/>
        <dbReference type="EC" id="3.5.1.3"/>
    </reaction>
    <physiologicalReaction direction="left-to-right" evidence="6">
        <dbReference type="Rhea" id="RHEA:59413"/>
    </physiologicalReaction>
</comment>
<evidence type="ECO:0000259" key="7">
    <source>
        <dbReference type="PROSITE" id="PS50263"/>
    </source>
</evidence>
<sequence length="281" mass="31025">MMSKFRLACLQLCLRGDKQASLAHARLMIDKAVKEGGAQMVCLSECFAIPYGPQFFRPNAELVPDGETSQMLKQAAEENKVFLVGGSMSEKDAADRLYNTCLVYDPEGKLVATHRKVHLFDIDIPGKITFKESDSFTAGDHLTTFDTPYCRVGLGICYDIRFAPMAQIYRQRGCKLLLYPGAFNMVTGPLNWELLCRGRAVDNQLYVASVSPARDTSASYVAFGHTMVASPRGTVVSSTDENESIVYADIDLDEVQAAREQIPIGAQIRADLYAVEDKKTP</sequence>
<keyword evidence="2" id="KW-0378">Hydrolase</keyword>
<feature type="domain" description="CN hydrolase" evidence="7">
    <location>
        <begin position="5"/>
        <end position="252"/>
    </location>
</feature>
<evidence type="ECO:0000256" key="6">
    <source>
        <dbReference type="ARBA" id="ARBA00048745"/>
    </source>
</evidence>
<reference evidence="9" key="1">
    <citation type="submission" date="2025-08" db="UniProtKB">
        <authorList>
            <consortium name="RefSeq"/>
        </authorList>
    </citation>
    <scope>IDENTIFICATION</scope>
</reference>
<name>A0AAJ6QNU9_9ACAR</name>
<dbReference type="CDD" id="cd07572">
    <property type="entry name" value="nit"/>
    <property type="match status" value="1"/>
</dbReference>
<keyword evidence="8" id="KW-1185">Reference proteome</keyword>
<dbReference type="SUPFAM" id="SSF56317">
    <property type="entry name" value="Carbon-nitrogen hydrolase"/>
    <property type="match status" value="1"/>
</dbReference>
<dbReference type="GO" id="GO:0050152">
    <property type="term" value="F:omega-amidase activity"/>
    <property type="evidence" value="ECO:0007669"/>
    <property type="project" value="UniProtKB-EC"/>
</dbReference>
<dbReference type="GO" id="GO:0006528">
    <property type="term" value="P:asparagine metabolic process"/>
    <property type="evidence" value="ECO:0007669"/>
    <property type="project" value="TreeGrafter"/>
</dbReference>
<dbReference type="InterPro" id="IPR003010">
    <property type="entry name" value="C-N_Hydrolase"/>
</dbReference>
<dbReference type="GO" id="GO:0006107">
    <property type="term" value="P:oxaloacetate metabolic process"/>
    <property type="evidence" value="ECO:0007669"/>
    <property type="project" value="TreeGrafter"/>
</dbReference>
<dbReference type="GeneID" id="100905715"/>
<dbReference type="PANTHER" id="PTHR23088">
    <property type="entry name" value="NITRILASE-RELATED"/>
    <property type="match status" value="1"/>
</dbReference>
<dbReference type="GO" id="GO:0005739">
    <property type="term" value="C:mitochondrion"/>
    <property type="evidence" value="ECO:0007669"/>
    <property type="project" value="TreeGrafter"/>
</dbReference>
<dbReference type="InterPro" id="IPR036526">
    <property type="entry name" value="C-N_Hydrolase_sf"/>
</dbReference>
<dbReference type="Gene3D" id="3.60.110.10">
    <property type="entry name" value="Carbon-nitrogen hydrolase"/>
    <property type="match status" value="1"/>
</dbReference>
<dbReference type="EC" id="3.5.1.3" evidence="4"/>
<dbReference type="Proteomes" id="UP000694867">
    <property type="component" value="Unplaced"/>
</dbReference>
<evidence type="ECO:0000256" key="2">
    <source>
        <dbReference type="ARBA" id="ARBA00022801"/>
    </source>
</evidence>
<evidence type="ECO:0000256" key="3">
    <source>
        <dbReference type="ARBA" id="ARBA00036637"/>
    </source>
</evidence>
<evidence type="ECO:0000256" key="4">
    <source>
        <dbReference type="ARBA" id="ARBA00039118"/>
    </source>
</evidence>